<comment type="caution">
    <text evidence="11">The sequence shown here is derived from an EMBL/GenBank/DDBJ whole genome shotgun (WGS) entry which is preliminary data.</text>
</comment>
<evidence type="ECO:0000256" key="8">
    <source>
        <dbReference type="SAM" id="Phobius"/>
    </source>
</evidence>
<feature type="region of interest" description="Disordered" evidence="7">
    <location>
        <begin position="173"/>
        <end position="200"/>
    </location>
</feature>
<keyword evidence="12" id="KW-1185">Reference proteome</keyword>
<dbReference type="InterPro" id="IPR013106">
    <property type="entry name" value="Ig_V-set"/>
</dbReference>
<comment type="subcellular location">
    <subcellularLocation>
        <location evidence="1">Membrane</location>
    </subcellularLocation>
</comment>
<name>A0A6G0HJX1_LARCR</name>
<dbReference type="SMART" id="SM00409">
    <property type="entry name" value="IG"/>
    <property type="match status" value="2"/>
</dbReference>
<evidence type="ECO:0000256" key="1">
    <source>
        <dbReference type="ARBA" id="ARBA00004370"/>
    </source>
</evidence>
<feature type="domain" description="Ig-like" evidence="10">
    <location>
        <begin position="208"/>
        <end position="304"/>
    </location>
</feature>
<dbReference type="InterPro" id="IPR003598">
    <property type="entry name" value="Ig_sub2"/>
</dbReference>
<dbReference type="SMART" id="SM00408">
    <property type="entry name" value="IGc2"/>
    <property type="match status" value="2"/>
</dbReference>
<dbReference type="SUPFAM" id="SSF48726">
    <property type="entry name" value="Immunoglobulin"/>
    <property type="match status" value="2"/>
</dbReference>
<evidence type="ECO:0000256" key="3">
    <source>
        <dbReference type="ARBA" id="ARBA00023136"/>
    </source>
</evidence>
<feature type="transmembrane region" description="Helical" evidence="8">
    <location>
        <begin position="339"/>
        <end position="359"/>
    </location>
</feature>
<feature type="signal peptide" evidence="9">
    <location>
        <begin position="1"/>
        <end position="18"/>
    </location>
</feature>
<dbReference type="InterPro" id="IPR013783">
    <property type="entry name" value="Ig-like_fold"/>
</dbReference>
<dbReference type="GO" id="GO:0050863">
    <property type="term" value="P:regulation of T cell activation"/>
    <property type="evidence" value="ECO:0007669"/>
    <property type="project" value="UniProtKB-ARBA"/>
</dbReference>
<dbReference type="PROSITE" id="PS50835">
    <property type="entry name" value="IG_LIKE"/>
    <property type="match status" value="2"/>
</dbReference>
<dbReference type="GO" id="GO:0001817">
    <property type="term" value="P:regulation of cytokine production"/>
    <property type="evidence" value="ECO:0007669"/>
    <property type="project" value="TreeGrafter"/>
</dbReference>
<feature type="chain" id="PRO_5026323184" evidence="9">
    <location>
        <begin position="19"/>
        <end position="397"/>
    </location>
</feature>
<dbReference type="FunFam" id="2.60.40.10:FF:000142">
    <property type="entry name" value="V-set domain-containing T-cell activation inhibitor 1"/>
    <property type="match status" value="2"/>
</dbReference>
<dbReference type="GO" id="GO:0005102">
    <property type="term" value="F:signaling receptor binding"/>
    <property type="evidence" value="ECO:0007669"/>
    <property type="project" value="TreeGrafter"/>
</dbReference>
<sequence length="397" mass="44554">MNFTFLVFLFLTVNVTDESDVIGSHEPVKATVGQDVILPCHLGPPSDVSTLTVEWRQDEKQVHRYRSGKDYLALQDENFKDRTSLFHEEMSRGNISLKLTKVTERDAGNYTCFVPRLVKRGKVTLIVDHDQEKILTPADGRGFSRGAVVGIVFGILVIVGIGLFVWKKYRKTEQNAGDGGGRQEDEEDNKSEESDVIGSHEPVKATVGQDVILPCHLEPPFDVSTLTVEWKQDEKQVHRYRSGADDLVDQDKNYKDRTSLFHEEMTRGNISLKLTKVTERDAGTYTCHVPKLPSQVKRGKVTLTVESVDDADKRRQTNKTVHGGDEILTPADGRGLSRAVVVGTVILILFIVGIGLLVWKKYRKTEQNAGDGGGRQEDEEDDDQVNSSPNVQRRRRR</sequence>
<evidence type="ECO:0000256" key="9">
    <source>
        <dbReference type="SAM" id="SignalP"/>
    </source>
</evidence>
<dbReference type="InterPro" id="IPR050504">
    <property type="entry name" value="IgSF_BTN/MOG"/>
</dbReference>
<dbReference type="AlphaFoldDB" id="A0A6G0HJX1"/>
<keyword evidence="6" id="KW-0393">Immunoglobulin domain</keyword>
<keyword evidence="8" id="KW-0812">Transmembrane</keyword>
<evidence type="ECO:0000256" key="6">
    <source>
        <dbReference type="ARBA" id="ARBA00023319"/>
    </source>
</evidence>
<dbReference type="PANTHER" id="PTHR24100:SF151">
    <property type="entry name" value="ICOS LIGAND"/>
    <property type="match status" value="1"/>
</dbReference>
<evidence type="ECO:0000313" key="11">
    <source>
        <dbReference type="EMBL" id="KAE8279460.1"/>
    </source>
</evidence>
<dbReference type="PANTHER" id="PTHR24100">
    <property type="entry name" value="BUTYROPHILIN"/>
    <property type="match status" value="1"/>
</dbReference>
<dbReference type="Pfam" id="PF07686">
    <property type="entry name" value="V-set"/>
    <property type="match status" value="2"/>
</dbReference>
<keyword evidence="2 9" id="KW-0732">Signal</keyword>
<dbReference type="InterPro" id="IPR036179">
    <property type="entry name" value="Ig-like_dom_sf"/>
</dbReference>
<dbReference type="InterPro" id="IPR003599">
    <property type="entry name" value="Ig_sub"/>
</dbReference>
<keyword evidence="5" id="KW-0325">Glycoprotein</keyword>
<feature type="transmembrane region" description="Helical" evidence="8">
    <location>
        <begin position="146"/>
        <end position="166"/>
    </location>
</feature>
<dbReference type="GO" id="GO:0050852">
    <property type="term" value="P:T cell receptor signaling pathway"/>
    <property type="evidence" value="ECO:0007669"/>
    <property type="project" value="TreeGrafter"/>
</dbReference>
<evidence type="ECO:0000259" key="10">
    <source>
        <dbReference type="PROSITE" id="PS50835"/>
    </source>
</evidence>
<protein>
    <submittedName>
        <fullName evidence="11">CD276 antigen-like protein</fullName>
    </submittedName>
</protein>
<dbReference type="Proteomes" id="UP000424527">
    <property type="component" value="Unassembled WGS sequence"/>
</dbReference>
<dbReference type="EMBL" id="REGW02000023">
    <property type="protein sequence ID" value="KAE8279460.1"/>
    <property type="molecule type" value="Genomic_DNA"/>
</dbReference>
<proteinExistence type="predicted"/>
<dbReference type="InterPro" id="IPR007110">
    <property type="entry name" value="Ig-like_dom"/>
</dbReference>
<evidence type="ECO:0000313" key="12">
    <source>
        <dbReference type="Proteomes" id="UP000424527"/>
    </source>
</evidence>
<keyword evidence="8" id="KW-1133">Transmembrane helix</keyword>
<feature type="region of interest" description="Disordered" evidence="7">
    <location>
        <begin position="367"/>
        <end position="397"/>
    </location>
</feature>
<reference evidence="11 12" key="1">
    <citation type="submission" date="2019-07" db="EMBL/GenBank/DDBJ databases">
        <title>Chromosome genome assembly for large yellow croaker.</title>
        <authorList>
            <person name="Xiao S."/>
        </authorList>
    </citation>
    <scope>NUCLEOTIDE SEQUENCE [LARGE SCALE GENOMIC DNA]</scope>
    <source>
        <strain evidence="11">JMULYC20181020</strain>
        <tissue evidence="11">Muscle</tissue>
    </source>
</reference>
<keyword evidence="4" id="KW-1015">Disulfide bond</keyword>
<gene>
    <name evidence="11" type="ORF">D5F01_LYC23049</name>
</gene>
<evidence type="ECO:0000256" key="2">
    <source>
        <dbReference type="ARBA" id="ARBA00022729"/>
    </source>
</evidence>
<accession>A0A6G0HJX1</accession>
<organism evidence="11 12">
    <name type="scientific">Larimichthys crocea</name>
    <name type="common">Large yellow croaker</name>
    <name type="synonym">Pseudosciaena crocea</name>
    <dbReference type="NCBI Taxonomy" id="215358"/>
    <lineage>
        <taxon>Eukaryota</taxon>
        <taxon>Metazoa</taxon>
        <taxon>Chordata</taxon>
        <taxon>Craniata</taxon>
        <taxon>Vertebrata</taxon>
        <taxon>Euteleostomi</taxon>
        <taxon>Actinopterygii</taxon>
        <taxon>Neopterygii</taxon>
        <taxon>Teleostei</taxon>
        <taxon>Neoteleostei</taxon>
        <taxon>Acanthomorphata</taxon>
        <taxon>Eupercaria</taxon>
        <taxon>Sciaenidae</taxon>
        <taxon>Larimichthys</taxon>
    </lineage>
</organism>
<evidence type="ECO:0000256" key="7">
    <source>
        <dbReference type="SAM" id="MobiDB-lite"/>
    </source>
</evidence>
<dbReference type="GO" id="GO:1903037">
    <property type="term" value="P:regulation of leukocyte cell-cell adhesion"/>
    <property type="evidence" value="ECO:0007669"/>
    <property type="project" value="UniProtKB-ARBA"/>
</dbReference>
<keyword evidence="3 8" id="KW-0472">Membrane</keyword>
<dbReference type="GO" id="GO:0009897">
    <property type="term" value="C:external side of plasma membrane"/>
    <property type="evidence" value="ECO:0007669"/>
    <property type="project" value="TreeGrafter"/>
</dbReference>
<dbReference type="Gene3D" id="2.60.40.10">
    <property type="entry name" value="Immunoglobulins"/>
    <property type="match status" value="2"/>
</dbReference>
<evidence type="ECO:0000256" key="5">
    <source>
        <dbReference type="ARBA" id="ARBA00023180"/>
    </source>
</evidence>
<evidence type="ECO:0000256" key="4">
    <source>
        <dbReference type="ARBA" id="ARBA00023157"/>
    </source>
</evidence>
<feature type="domain" description="Ig-like" evidence="10">
    <location>
        <begin position="33"/>
        <end position="124"/>
    </location>
</feature>